<gene>
    <name evidence="5" type="primary">tbc1d12a</name>
</gene>
<dbReference type="SMART" id="SM00164">
    <property type="entry name" value="TBC"/>
    <property type="match status" value="1"/>
</dbReference>
<dbReference type="PROSITE" id="PS50086">
    <property type="entry name" value="TBC_RABGAP"/>
    <property type="match status" value="1"/>
</dbReference>
<dbReference type="GO" id="GO:0016192">
    <property type="term" value="P:vesicle-mediated transport"/>
    <property type="evidence" value="ECO:0007669"/>
    <property type="project" value="UniProtKB-ARBA"/>
</dbReference>
<evidence type="ECO:0000313" key="4">
    <source>
        <dbReference type="Proteomes" id="UP000515152"/>
    </source>
</evidence>
<feature type="compositionally biased region" description="Polar residues" evidence="2">
    <location>
        <begin position="525"/>
        <end position="542"/>
    </location>
</feature>
<feature type="region of interest" description="Disordered" evidence="2">
    <location>
        <begin position="492"/>
        <end position="542"/>
    </location>
</feature>
<dbReference type="RefSeq" id="XP_031435389.1">
    <property type="nucleotide sequence ID" value="XM_031579529.2"/>
</dbReference>
<evidence type="ECO:0000256" key="2">
    <source>
        <dbReference type="SAM" id="MobiDB-lite"/>
    </source>
</evidence>
<dbReference type="GeneID" id="105902344"/>
<dbReference type="Proteomes" id="UP000515152">
    <property type="component" value="Chromosome 13"/>
</dbReference>
<evidence type="ECO:0000256" key="1">
    <source>
        <dbReference type="SAM" id="Coils"/>
    </source>
</evidence>
<protein>
    <submittedName>
        <fullName evidence="5">TBC1 domain family member 12 isoform X1</fullName>
    </submittedName>
</protein>
<feature type="compositionally biased region" description="Polar residues" evidence="2">
    <location>
        <begin position="369"/>
        <end position="385"/>
    </location>
</feature>
<reference evidence="5" key="1">
    <citation type="submission" date="2025-08" db="UniProtKB">
        <authorList>
            <consortium name="RefSeq"/>
        </authorList>
    </citation>
    <scope>IDENTIFICATION</scope>
</reference>
<feature type="domain" description="Rab-GAP TBC" evidence="3">
    <location>
        <begin position="668"/>
        <end position="878"/>
    </location>
</feature>
<dbReference type="GO" id="GO:0031267">
    <property type="term" value="F:small GTPase binding"/>
    <property type="evidence" value="ECO:0007669"/>
    <property type="project" value="TreeGrafter"/>
</dbReference>
<evidence type="ECO:0000259" key="3">
    <source>
        <dbReference type="PROSITE" id="PS50086"/>
    </source>
</evidence>
<feature type="region of interest" description="Disordered" evidence="2">
    <location>
        <begin position="132"/>
        <end position="204"/>
    </location>
</feature>
<dbReference type="OrthoDB" id="294251at2759"/>
<dbReference type="PANTHER" id="PTHR47219">
    <property type="entry name" value="RAB GTPASE-ACTIVATING PROTEIN 1-LIKE"/>
    <property type="match status" value="1"/>
</dbReference>
<dbReference type="GO" id="GO:0005096">
    <property type="term" value="F:GTPase activator activity"/>
    <property type="evidence" value="ECO:0007669"/>
    <property type="project" value="TreeGrafter"/>
</dbReference>
<dbReference type="PANTHER" id="PTHR47219:SF15">
    <property type="entry name" value="TBC1 DOMAIN FAMILY MEMBER 12 ISOFORM X1"/>
    <property type="match status" value="1"/>
</dbReference>
<dbReference type="KEGG" id="char:105902344"/>
<dbReference type="Gene3D" id="1.10.10.750">
    <property type="entry name" value="Ypt/Rab-GAP domain of gyp1p, domain 1"/>
    <property type="match status" value="1"/>
</dbReference>
<dbReference type="Gene3D" id="1.10.8.270">
    <property type="entry name" value="putative rabgap domain of human tbc1 domain family member 14 like domains"/>
    <property type="match status" value="1"/>
</dbReference>
<proteinExistence type="predicted"/>
<sequence length="962" mass="106187">MERAENGELVLALCVDLNENEEGSKKHHRPAPTNCNITEVKSRLLNDGSKKPYPADKVAPAGTGYVYVSSHGSNVNSDGGLLSLQVNSPMENTIMLDLIPGCLPDRINDSCVILKQYRDGILNGFPESSFETTMGSEAEGGGCGGTPSYQTAAVSSDRPQEGNGMLLPTRVSDTVKPEECAGETEDSNVDKLDKGHLNSEARPKSPAVSAALPCAGKHQQNCTCTLSTADMKLSNGDVDLGNSISFPMDMTCIEHSQETYASGGHLNNELDAPDRETKVSNGGLMIVNNSSLHSELSNLTLGTAGGLSDGGVLTYQLENIHSSPGSYECSSRESGHVSGETSPAAPLTEPACGVFESEFALAELCSKLSTTPSPEHNSGNNTETELSMREDSSEASVPSRPQSLRTTPSYAVSLSCDATPLGPDDGEGYIGADDCMDPNEAYRNTFEGSRRQSAPDQWPDGHAVEMEMNSEQRDSTKKHGIAEFFTRGLFYRKPKEPKPVGPSAPGWKLFGKIPLRENPPKDSRSLQQDGSPASVNSVSAPNLSITGENEAKAGQMAGPHPQNQPMRRKNLEFEPSSTTALILEDRPANLPAKSTEEAQRHRQEYDEMVAGAKRRELKEAQRKKRQMKERFKQEEIIANAMVIWNTEVLPNWESMRNTRRVRELWWQGLPPSVRGKVWSLAIGNELNITPELYEIFLSRAKEKWRSYSETSSENEVEDCGASLADRESSLDLIKLDISRTFPSLYIFQKGGPYHDLLHSVLGAYTCYRPDVGYVQGMSFIAAVLILNMEEADAFIAFANLLNKPCQMAFFRVDHDLMLKYFAAFEVFFEENLPRLFQHFQSNSLTPDFYLIDWIFTLYSKSLPLDVACRVWDVFCRDGEEALFRTGLGILRLYQDVLLQMDFIHSAQFLSRLPDNTPANTLFNCIANTHMLSSNRRWNQVCSALMKDGIREADKNHSPALRS</sequence>
<dbReference type="Pfam" id="PF00566">
    <property type="entry name" value="RabGAP-TBC"/>
    <property type="match status" value="1"/>
</dbReference>
<dbReference type="InterPro" id="IPR035969">
    <property type="entry name" value="Rab-GAP_TBC_sf"/>
</dbReference>
<evidence type="ECO:0000313" key="5">
    <source>
        <dbReference type="RefSeq" id="XP_031435389.1"/>
    </source>
</evidence>
<dbReference type="InterPro" id="IPR000195">
    <property type="entry name" value="Rab-GAP-TBC_dom"/>
</dbReference>
<dbReference type="InterPro" id="IPR050302">
    <property type="entry name" value="Rab_GAP_TBC_domain"/>
</dbReference>
<dbReference type="GO" id="GO:0005773">
    <property type="term" value="C:vacuole"/>
    <property type="evidence" value="ECO:0007669"/>
    <property type="project" value="UniProtKB-ARBA"/>
</dbReference>
<dbReference type="FunFam" id="1.10.10.750:FF:000005">
    <property type="entry name" value="TBC1 domain family member 14"/>
    <property type="match status" value="1"/>
</dbReference>
<dbReference type="FunFam" id="1.10.472.80:FF:000006">
    <property type="entry name" value="TBC1 domain family member 14"/>
    <property type="match status" value="1"/>
</dbReference>
<dbReference type="GO" id="GO:0031410">
    <property type="term" value="C:cytoplasmic vesicle"/>
    <property type="evidence" value="ECO:0007669"/>
    <property type="project" value="UniProtKB-ARBA"/>
</dbReference>
<feature type="compositionally biased region" description="Basic and acidic residues" evidence="2">
    <location>
        <begin position="514"/>
        <end position="524"/>
    </location>
</feature>
<dbReference type="AlphaFoldDB" id="A0A6P8G7L7"/>
<feature type="coiled-coil region" evidence="1">
    <location>
        <begin position="610"/>
        <end position="637"/>
    </location>
</feature>
<dbReference type="FunFam" id="1.10.8.270:FF:000008">
    <property type="entry name" value="Putative TBC1 domain family member 14"/>
    <property type="match status" value="1"/>
</dbReference>
<keyword evidence="1" id="KW-0175">Coiled coil</keyword>
<dbReference type="SUPFAM" id="SSF47923">
    <property type="entry name" value="Ypt/Rab-GAP domain of gyp1p"/>
    <property type="match status" value="2"/>
</dbReference>
<dbReference type="CTD" id="563626"/>
<keyword evidence="4" id="KW-1185">Reference proteome</keyword>
<feature type="compositionally biased region" description="Polar residues" evidence="2">
    <location>
        <begin position="394"/>
        <end position="408"/>
    </location>
</feature>
<accession>A0A6P8G7L7</accession>
<feature type="region of interest" description="Disordered" evidence="2">
    <location>
        <begin position="323"/>
        <end position="344"/>
    </location>
</feature>
<dbReference type="Gene3D" id="1.10.472.80">
    <property type="entry name" value="Ypt/Rab-GAP domain of gyp1p, domain 3"/>
    <property type="match status" value="1"/>
</dbReference>
<feature type="region of interest" description="Disordered" evidence="2">
    <location>
        <begin position="369"/>
        <end position="408"/>
    </location>
</feature>
<organism evidence="4 5">
    <name type="scientific">Clupea harengus</name>
    <name type="common">Atlantic herring</name>
    <dbReference type="NCBI Taxonomy" id="7950"/>
    <lineage>
        <taxon>Eukaryota</taxon>
        <taxon>Metazoa</taxon>
        <taxon>Chordata</taxon>
        <taxon>Craniata</taxon>
        <taxon>Vertebrata</taxon>
        <taxon>Euteleostomi</taxon>
        <taxon>Actinopterygii</taxon>
        <taxon>Neopterygii</taxon>
        <taxon>Teleostei</taxon>
        <taxon>Clupei</taxon>
        <taxon>Clupeiformes</taxon>
        <taxon>Clupeoidei</taxon>
        <taxon>Clupeidae</taxon>
        <taxon>Clupea</taxon>
    </lineage>
</organism>
<name>A0A6P8G7L7_CLUHA</name>
<feature type="compositionally biased region" description="Basic and acidic residues" evidence="2">
    <location>
        <begin position="188"/>
        <end position="203"/>
    </location>
</feature>